<feature type="transmembrane region" description="Helical" evidence="32">
    <location>
        <begin position="469"/>
        <end position="487"/>
    </location>
</feature>
<dbReference type="Gene3D" id="3.40.309.10">
    <property type="entry name" value="Aldehyde Dehydrogenase, Chain A, domain 2"/>
    <property type="match status" value="1"/>
</dbReference>
<dbReference type="InterPro" id="IPR029510">
    <property type="entry name" value="Ald_DH_CS_GLU"/>
</dbReference>
<evidence type="ECO:0000256" key="20">
    <source>
        <dbReference type="ARBA" id="ARBA00048607"/>
    </source>
</evidence>
<evidence type="ECO:0000256" key="26">
    <source>
        <dbReference type="ARBA" id="ARBA00049148"/>
    </source>
</evidence>
<dbReference type="PANTHER" id="PTHR43570:SF9">
    <property type="entry name" value="ALDEHYDE DEHYDROGENASE FAMILY 3 MEMBER A2"/>
    <property type="match status" value="1"/>
</dbReference>
<comment type="catalytic activity">
    <reaction evidence="25">
        <text>decanal + NAD(+) + H2O = decanoate + NADH + 2 H(+)</text>
        <dbReference type="Rhea" id="RHEA:44104"/>
        <dbReference type="ChEBI" id="CHEBI:15377"/>
        <dbReference type="ChEBI" id="CHEBI:15378"/>
        <dbReference type="ChEBI" id="CHEBI:27689"/>
        <dbReference type="ChEBI" id="CHEBI:31457"/>
        <dbReference type="ChEBI" id="CHEBI:57540"/>
        <dbReference type="ChEBI" id="CHEBI:57945"/>
    </reaction>
</comment>
<evidence type="ECO:0000256" key="29">
    <source>
        <dbReference type="PIRSR" id="PIRSR036492-1"/>
    </source>
</evidence>
<comment type="catalytic activity">
    <reaction evidence="15">
        <text>2,6,10,14-tetramethylpentadecanal + NAD(+) + H2O = 2,6,10,14-tetramethylpentadecanoate + NADH + 2 H(+)</text>
        <dbReference type="Rhea" id="RHEA:44016"/>
        <dbReference type="ChEBI" id="CHEBI:15377"/>
        <dbReference type="ChEBI" id="CHEBI:15378"/>
        <dbReference type="ChEBI" id="CHEBI:49189"/>
        <dbReference type="ChEBI" id="CHEBI:57540"/>
        <dbReference type="ChEBI" id="CHEBI:57945"/>
        <dbReference type="ChEBI" id="CHEBI:77268"/>
    </reaction>
</comment>
<comment type="catalytic activity">
    <reaction evidence="17">
        <text>(2E,6E)-farnesal + NAD(+) + H2O = (2E,6E)-farnesoate + NADH + 2 H(+)</text>
        <dbReference type="Rhea" id="RHEA:24216"/>
        <dbReference type="ChEBI" id="CHEBI:15377"/>
        <dbReference type="ChEBI" id="CHEBI:15378"/>
        <dbReference type="ChEBI" id="CHEBI:15894"/>
        <dbReference type="ChEBI" id="CHEBI:57540"/>
        <dbReference type="ChEBI" id="CHEBI:57945"/>
        <dbReference type="ChEBI" id="CHEBI:83276"/>
        <dbReference type="EC" id="1.2.1.94"/>
    </reaction>
</comment>
<dbReference type="Gene3D" id="3.40.605.10">
    <property type="entry name" value="Aldehyde Dehydrogenase, Chain A, domain 1"/>
    <property type="match status" value="1"/>
</dbReference>
<evidence type="ECO:0000256" key="4">
    <source>
        <dbReference type="ARBA" id="ARBA00011738"/>
    </source>
</evidence>
<evidence type="ECO:0000256" key="32">
    <source>
        <dbReference type="SAM" id="Phobius"/>
    </source>
</evidence>
<dbReference type="PANTHER" id="PTHR43570">
    <property type="entry name" value="ALDEHYDE DEHYDROGENASE"/>
    <property type="match status" value="1"/>
</dbReference>
<comment type="catalytic activity">
    <reaction evidence="21">
        <text>octadecanal + NAD(+) + H2O = octadecanoate + NADH + 2 H(+)</text>
        <dbReference type="Rhea" id="RHEA:44020"/>
        <dbReference type="ChEBI" id="CHEBI:15377"/>
        <dbReference type="ChEBI" id="CHEBI:15378"/>
        <dbReference type="ChEBI" id="CHEBI:17034"/>
        <dbReference type="ChEBI" id="CHEBI:25629"/>
        <dbReference type="ChEBI" id="CHEBI:57540"/>
        <dbReference type="ChEBI" id="CHEBI:57945"/>
    </reaction>
</comment>
<name>H3DA62_TETNG</name>
<evidence type="ECO:0000256" key="8">
    <source>
        <dbReference type="ARBA" id="ARBA00022832"/>
    </source>
</evidence>
<evidence type="ECO:0000256" key="13">
    <source>
        <dbReference type="ARBA" id="ARBA00023098"/>
    </source>
</evidence>
<dbReference type="PIRSF" id="PIRSF036492">
    <property type="entry name" value="ALDH"/>
    <property type="match status" value="1"/>
</dbReference>
<dbReference type="GeneTree" id="ENSGT00940000165264"/>
<comment type="similarity">
    <text evidence="3 28 31">Belongs to the aldehyde dehydrogenase family.</text>
</comment>
<evidence type="ECO:0000256" key="21">
    <source>
        <dbReference type="ARBA" id="ARBA00048648"/>
    </source>
</evidence>
<comment type="subcellular location">
    <subcellularLocation>
        <location evidence="1">Endoplasmic reticulum membrane</location>
        <topology evidence="1">Single-pass membrane protein</topology>
        <orientation evidence="1">Cytoplasmic side</orientation>
    </subcellularLocation>
    <subcellularLocation>
        <location evidence="2">Microsome membrane</location>
    </subcellularLocation>
</comment>
<evidence type="ECO:0000256" key="25">
    <source>
        <dbReference type="ARBA" id="ARBA00048972"/>
    </source>
</evidence>
<organism evidence="34 35">
    <name type="scientific">Tetraodon nigroviridis</name>
    <name type="common">Spotted green pufferfish</name>
    <name type="synonym">Chelonodon nigroviridis</name>
    <dbReference type="NCBI Taxonomy" id="99883"/>
    <lineage>
        <taxon>Eukaryota</taxon>
        <taxon>Metazoa</taxon>
        <taxon>Chordata</taxon>
        <taxon>Craniata</taxon>
        <taxon>Vertebrata</taxon>
        <taxon>Euteleostomi</taxon>
        <taxon>Actinopterygii</taxon>
        <taxon>Neopterygii</taxon>
        <taxon>Teleostei</taxon>
        <taxon>Neoteleostei</taxon>
        <taxon>Acanthomorphata</taxon>
        <taxon>Eupercaria</taxon>
        <taxon>Tetraodontiformes</taxon>
        <taxon>Tetradontoidea</taxon>
        <taxon>Tetraodontidae</taxon>
        <taxon>Tetraodon</taxon>
    </lineage>
</organism>
<keyword evidence="6 32" id="KW-0812">Transmembrane</keyword>
<evidence type="ECO:0000256" key="12">
    <source>
        <dbReference type="ARBA" id="ARBA00023027"/>
    </source>
</evidence>
<dbReference type="Ensembl" id="ENSTNIT00000017621.1">
    <property type="protein sequence ID" value="ENSTNIP00000017403.1"/>
    <property type="gene ID" value="ENSTNIG00000014386.1"/>
</dbReference>
<dbReference type="InterPro" id="IPR016161">
    <property type="entry name" value="Ald_DH/histidinol_DH"/>
</dbReference>
<evidence type="ECO:0000256" key="1">
    <source>
        <dbReference type="ARBA" id="ARBA00004131"/>
    </source>
</evidence>
<evidence type="ECO:0000259" key="33">
    <source>
        <dbReference type="Pfam" id="PF00171"/>
    </source>
</evidence>
<keyword evidence="10 32" id="KW-1133">Transmembrane helix</keyword>
<evidence type="ECO:0000256" key="7">
    <source>
        <dbReference type="ARBA" id="ARBA00022824"/>
    </source>
</evidence>
<dbReference type="FunFam" id="3.40.605.10:FF:000004">
    <property type="entry name" value="Aldehyde dehydrogenase"/>
    <property type="match status" value="1"/>
</dbReference>
<evidence type="ECO:0000256" key="23">
    <source>
        <dbReference type="ARBA" id="ARBA00048826"/>
    </source>
</evidence>
<feature type="active site" evidence="29 30">
    <location>
        <position position="210"/>
    </location>
</feature>
<dbReference type="OMA" id="KMFGDNP"/>
<dbReference type="AlphaFoldDB" id="H3DA62"/>
<evidence type="ECO:0000256" key="15">
    <source>
        <dbReference type="ARBA" id="ARBA00047498"/>
    </source>
</evidence>
<dbReference type="SUPFAM" id="SSF53720">
    <property type="entry name" value="ALDH-like"/>
    <property type="match status" value="1"/>
</dbReference>
<evidence type="ECO:0000256" key="17">
    <source>
        <dbReference type="ARBA" id="ARBA00047920"/>
    </source>
</evidence>
<evidence type="ECO:0000256" key="30">
    <source>
        <dbReference type="PROSITE-ProRule" id="PRU10007"/>
    </source>
</evidence>
<keyword evidence="13" id="KW-0443">Lipid metabolism</keyword>
<comment type="catalytic activity">
    <reaction evidence="18">
        <text>tetradecanal + NAD(+) + H2O = tetradecanoate + NADH + 2 H(+)</text>
        <dbReference type="Rhea" id="RHEA:44172"/>
        <dbReference type="ChEBI" id="CHEBI:15377"/>
        <dbReference type="ChEBI" id="CHEBI:15378"/>
        <dbReference type="ChEBI" id="CHEBI:30807"/>
        <dbReference type="ChEBI" id="CHEBI:57540"/>
        <dbReference type="ChEBI" id="CHEBI:57945"/>
        <dbReference type="ChEBI" id="CHEBI:84067"/>
    </reaction>
</comment>
<dbReference type="STRING" id="99883.ENSTNIP00000017403"/>
<evidence type="ECO:0000256" key="19">
    <source>
        <dbReference type="ARBA" id="ARBA00048322"/>
    </source>
</evidence>
<reference evidence="34" key="3">
    <citation type="submission" date="2025-09" db="UniProtKB">
        <authorList>
            <consortium name="Ensembl"/>
        </authorList>
    </citation>
    <scope>IDENTIFICATION</scope>
</reference>
<accession>H3DA62</accession>
<evidence type="ECO:0000256" key="3">
    <source>
        <dbReference type="ARBA" id="ARBA00009986"/>
    </source>
</evidence>
<dbReference type="InterPro" id="IPR016163">
    <property type="entry name" value="Ald_DH_C"/>
</dbReference>
<dbReference type="InterPro" id="IPR016162">
    <property type="entry name" value="Ald_DH_N"/>
</dbReference>
<evidence type="ECO:0000256" key="31">
    <source>
        <dbReference type="RuleBase" id="RU003345"/>
    </source>
</evidence>
<evidence type="ECO:0000256" key="11">
    <source>
        <dbReference type="ARBA" id="ARBA00023002"/>
    </source>
</evidence>
<keyword evidence="5" id="KW-0597">Phosphoprotein</keyword>
<dbReference type="GO" id="GO:0006081">
    <property type="term" value="P:aldehyde metabolic process"/>
    <property type="evidence" value="ECO:0007669"/>
    <property type="project" value="InterPro"/>
</dbReference>
<sequence length="488" mass="54525">MSRGEVAVQRARRSFQTGKTKPLGFRLQQLKNLLRFLTERKKDIAAAVKQDMGKSELGTELFETLGLEAEIRLALEKLAEWAAPRPVEKNLLTVSDEVYIQPEPLGLVLIIGAWNYPWAITLQPLVGAIAAGNAAVIKPSEVSLHSAKVMEELLPLYLDKDLYPVVTGGVAETQELLSLRFDHIFYTGSSTVGKLVMESAARHLTPVTLELGGKSPCYIDKDCDIPVACRRITWGKFVNCGQTCIAPDYILCEASIQSRVIEEITKNIKEFYTDNPKTFEDYGRIINKQHFRRVMALMEGGEVAVGGESDESECYIAPTVLKDVTGESKVMKEEIFGPVLPIITVSGVDEAIQFINEREKPLVVYVFSNKNKLIKHLMAETSSGGFLANDCLVHFTVSALPFGGVGNSGMGSYHGRHTFDQLSHLRCLIKQLKMERVNAMRYPPHTARKMGWARFFLLKQVDVCRLQRWFLLGTLIGLAAFVVQRFLR</sequence>
<keyword evidence="14 32" id="KW-0472">Membrane</keyword>
<comment type="catalytic activity">
    <reaction evidence="19">
        <text>dodecanoate + NADH + 2 H(+) = dodecanal + NAD(+) + H2O</text>
        <dbReference type="Rhea" id="RHEA:44168"/>
        <dbReference type="ChEBI" id="CHEBI:15377"/>
        <dbReference type="ChEBI" id="CHEBI:15378"/>
        <dbReference type="ChEBI" id="CHEBI:18262"/>
        <dbReference type="ChEBI" id="CHEBI:27836"/>
        <dbReference type="ChEBI" id="CHEBI:57540"/>
        <dbReference type="ChEBI" id="CHEBI:57945"/>
    </reaction>
</comment>
<dbReference type="GO" id="GO:0005789">
    <property type="term" value="C:endoplasmic reticulum membrane"/>
    <property type="evidence" value="ECO:0007669"/>
    <property type="project" value="UniProtKB-SubCell"/>
</dbReference>
<dbReference type="GO" id="GO:0120553">
    <property type="term" value="F:farnesal dehydrogenase (NAD+) activity"/>
    <property type="evidence" value="ECO:0007669"/>
    <property type="project" value="UniProtKB-EC"/>
</dbReference>
<dbReference type="InterPro" id="IPR012394">
    <property type="entry name" value="Aldehyde_DH_NAD(P)"/>
</dbReference>
<comment type="catalytic activity">
    <reaction evidence="27">
        <text>an aldehyde + NAD(+) + H2O = a carboxylate + NADH + 2 H(+)</text>
        <dbReference type="Rhea" id="RHEA:16185"/>
        <dbReference type="ChEBI" id="CHEBI:15377"/>
        <dbReference type="ChEBI" id="CHEBI:15378"/>
        <dbReference type="ChEBI" id="CHEBI:17478"/>
        <dbReference type="ChEBI" id="CHEBI:29067"/>
        <dbReference type="ChEBI" id="CHEBI:57540"/>
        <dbReference type="ChEBI" id="CHEBI:57945"/>
        <dbReference type="EC" id="1.2.1.3"/>
    </reaction>
</comment>
<evidence type="ECO:0000256" key="28">
    <source>
        <dbReference type="PIRNR" id="PIRNR036492"/>
    </source>
</evidence>
<dbReference type="FunFam" id="3.40.309.10:FF:000003">
    <property type="entry name" value="Aldehyde dehydrogenase"/>
    <property type="match status" value="1"/>
</dbReference>
<evidence type="ECO:0000256" key="2">
    <source>
        <dbReference type="ARBA" id="ARBA00004524"/>
    </source>
</evidence>
<dbReference type="CDD" id="cd07132">
    <property type="entry name" value="ALDH_F3AB"/>
    <property type="match status" value="1"/>
</dbReference>
<keyword evidence="11 28" id="KW-0560">Oxidoreductase</keyword>
<feature type="domain" description="Aldehyde dehydrogenase" evidence="33">
    <location>
        <begin position="6"/>
        <end position="425"/>
    </location>
</feature>
<keyword evidence="35" id="KW-1185">Reference proteome</keyword>
<evidence type="ECO:0000256" key="16">
    <source>
        <dbReference type="ARBA" id="ARBA00047531"/>
    </source>
</evidence>
<dbReference type="PROSITE" id="PS00070">
    <property type="entry name" value="ALDEHYDE_DEHYDR_CYS"/>
    <property type="match status" value="1"/>
</dbReference>
<evidence type="ECO:0000256" key="18">
    <source>
        <dbReference type="ARBA" id="ARBA00047959"/>
    </source>
</evidence>
<reference evidence="34" key="2">
    <citation type="submission" date="2025-08" db="UniProtKB">
        <authorList>
            <consortium name="Ensembl"/>
        </authorList>
    </citation>
    <scope>IDENTIFICATION</scope>
</reference>
<dbReference type="Pfam" id="PF00171">
    <property type="entry name" value="Aldedh"/>
    <property type="match status" value="1"/>
</dbReference>
<keyword evidence="7" id="KW-0256">Endoplasmic reticulum</keyword>
<dbReference type="InParanoid" id="H3DA62"/>
<comment type="subunit">
    <text evidence="4">Homodimer.</text>
</comment>
<comment type="catalytic activity">
    <reaction evidence="23">
        <text>(2E)-hexadecenal + NAD(+) + H2O = (E)-hexadec-2-enoate + NADH + 2 H(+)</text>
        <dbReference type="Rhea" id="RHEA:36135"/>
        <dbReference type="ChEBI" id="CHEBI:15377"/>
        <dbReference type="ChEBI" id="CHEBI:15378"/>
        <dbReference type="ChEBI" id="CHEBI:17585"/>
        <dbReference type="ChEBI" id="CHEBI:57540"/>
        <dbReference type="ChEBI" id="CHEBI:57945"/>
        <dbReference type="ChEBI" id="CHEBI:72745"/>
    </reaction>
</comment>
<dbReference type="InterPro" id="IPR015590">
    <property type="entry name" value="Aldehyde_DH_dom"/>
</dbReference>
<comment type="catalytic activity">
    <reaction evidence="20">
        <text>22-oxodocosanoate + NAD(+) + H2O = docosanedioate + NADH + 2 H(+)</text>
        <dbReference type="Rhea" id="RHEA:39015"/>
        <dbReference type="ChEBI" id="CHEBI:15377"/>
        <dbReference type="ChEBI" id="CHEBI:15378"/>
        <dbReference type="ChEBI" id="CHEBI:57540"/>
        <dbReference type="ChEBI" id="CHEBI:57945"/>
        <dbReference type="ChEBI" id="CHEBI:76298"/>
        <dbReference type="ChEBI" id="CHEBI:76299"/>
    </reaction>
</comment>
<comment type="catalytic activity">
    <reaction evidence="16">
        <text>heptanal + NAD(+) + H2O = heptanoate + NADH + 2 H(+)</text>
        <dbReference type="Rhea" id="RHEA:44108"/>
        <dbReference type="ChEBI" id="CHEBI:15377"/>
        <dbReference type="ChEBI" id="CHEBI:15378"/>
        <dbReference type="ChEBI" id="CHEBI:32362"/>
        <dbReference type="ChEBI" id="CHEBI:34787"/>
        <dbReference type="ChEBI" id="CHEBI:57540"/>
        <dbReference type="ChEBI" id="CHEBI:57945"/>
    </reaction>
</comment>
<evidence type="ECO:0000256" key="27">
    <source>
        <dbReference type="ARBA" id="ARBA00049194"/>
    </source>
</evidence>
<evidence type="ECO:0000256" key="14">
    <source>
        <dbReference type="ARBA" id="ARBA00023136"/>
    </source>
</evidence>
<comment type="catalytic activity">
    <reaction evidence="22">
        <text>octanal + NAD(+) + H2O = octanoate + NADH + 2 H(+)</text>
        <dbReference type="Rhea" id="RHEA:44100"/>
        <dbReference type="ChEBI" id="CHEBI:15377"/>
        <dbReference type="ChEBI" id="CHEBI:15378"/>
        <dbReference type="ChEBI" id="CHEBI:17935"/>
        <dbReference type="ChEBI" id="CHEBI:25646"/>
        <dbReference type="ChEBI" id="CHEBI:57540"/>
        <dbReference type="ChEBI" id="CHEBI:57945"/>
    </reaction>
</comment>
<dbReference type="HOGENOM" id="CLU_005391_3_0_1"/>
<dbReference type="Proteomes" id="UP000007303">
    <property type="component" value="Unassembled WGS sequence"/>
</dbReference>
<comment type="catalytic activity">
    <reaction evidence="24">
        <text>a fatty aldehyde + NAD(+) + H2O = a fatty acid + NADH + 2 H(+)</text>
        <dbReference type="Rhea" id="RHEA:49832"/>
        <dbReference type="ChEBI" id="CHEBI:15377"/>
        <dbReference type="ChEBI" id="CHEBI:15378"/>
        <dbReference type="ChEBI" id="CHEBI:28868"/>
        <dbReference type="ChEBI" id="CHEBI:35746"/>
        <dbReference type="ChEBI" id="CHEBI:57540"/>
        <dbReference type="ChEBI" id="CHEBI:57945"/>
    </reaction>
</comment>
<evidence type="ECO:0000256" key="24">
    <source>
        <dbReference type="ARBA" id="ARBA00048895"/>
    </source>
</evidence>
<comment type="catalytic activity">
    <reaction evidence="26">
        <text>hexadecanoate + NADH + 2 H(+) = hexadecanal + NAD(+) + H2O</text>
        <dbReference type="Rhea" id="RHEA:33739"/>
        <dbReference type="ChEBI" id="CHEBI:7896"/>
        <dbReference type="ChEBI" id="CHEBI:15377"/>
        <dbReference type="ChEBI" id="CHEBI:15378"/>
        <dbReference type="ChEBI" id="CHEBI:17600"/>
        <dbReference type="ChEBI" id="CHEBI:57540"/>
        <dbReference type="ChEBI" id="CHEBI:57945"/>
    </reaction>
</comment>
<reference evidence="35" key="1">
    <citation type="journal article" date="2004" name="Nature">
        <title>Genome duplication in the teleost fish Tetraodon nigroviridis reveals the early vertebrate proto-karyotype.</title>
        <authorList>
            <person name="Jaillon O."/>
            <person name="Aury J.-M."/>
            <person name="Brunet F."/>
            <person name="Petit J.-L."/>
            <person name="Stange-Thomann N."/>
            <person name="Mauceli E."/>
            <person name="Bouneau L."/>
            <person name="Fischer C."/>
            <person name="Ozouf-Costaz C."/>
            <person name="Bernot A."/>
            <person name="Nicaud S."/>
            <person name="Jaffe D."/>
            <person name="Fisher S."/>
            <person name="Lutfalla G."/>
            <person name="Dossat C."/>
            <person name="Segurens B."/>
            <person name="Dasilva C."/>
            <person name="Salanoubat M."/>
            <person name="Levy M."/>
            <person name="Boudet N."/>
            <person name="Castellano S."/>
            <person name="Anthouard V."/>
            <person name="Jubin C."/>
            <person name="Castelli V."/>
            <person name="Katinka M."/>
            <person name="Vacherie B."/>
            <person name="Biemont C."/>
            <person name="Skalli Z."/>
            <person name="Cattolico L."/>
            <person name="Poulain J."/>
            <person name="De Berardinis V."/>
            <person name="Cruaud C."/>
            <person name="Duprat S."/>
            <person name="Brottier P."/>
            <person name="Coutanceau J.-P."/>
            <person name="Gouzy J."/>
            <person name="Parra G."/>
            <person name="Lardier G."/>
            <person name="Chapple C."/>
            <person name="McKernan K.J."/>
            <person name="McEwan P."/>
            <person name="Bosak S."/>
            <person name="Kellis M."/>
            <person name="Volff J.-N."/>
            <person name="Guigo R."/>
            <person name="Zody M.C."/>
            <person name="Mesirov J."/>
            <person name="Lindblad-Toh K."/>
            <person name="Birren B."/>
            <person name="Nusbaum C."/>
            <person name="Kahn D."/>
            <person name="Robinson-Rechavi M."/>
            <person name="Laudet V."/>
            <person name="Schachter V."/>
            <person name="Quetier F."/>
            <person name="Saurin W."/>
            <person name="Scarpelli C."/>
            <person name="Wincker P."/>
            <person name="Lander E.S."/>
            <person name="Weissenbach J."/>
            <person name="Roest Crollius H."/>
        </authorList>
    </citation>
    <scope>NUCLEOTIDE SEQUENCE [LARGE SCALE GENOMIC DNA]</scope>
</reference>
<evidence type="ECO:0000256" key="10">
    <source>
        <dbReference type="ARBA" id="ARBA00022989"/>
    </source>
</evidence>
<keyword evidence="12" id="KW-0520">NAD</keyword>
<protein>
    <recommendedName>
        <fullName evidence="28">Aldehyde dehydrogenase</fullName>
    </recommendedName>
</protein>
<dbReference type="GO" id="GO:0006631">
    <property type="term" value="P:fatty acid metabolic process"/>
    <property type="evidence" value="ECO:0007669"/>
    <property type="project" value="UniProtKB-KW"/>
</dbReference>
<evidence type="ECO:0000256" key="9">
    <source>
        <dbReference type="ARBA" id="ARBA00022848"/>
    </source>
</evidence>
<evidence type="ECO:0000313" key="34">
    <source>
        <dbReference type="Ensembl" id="ENSTNIP00000017403.1"/>
    </source>
</evidence>
<keyword evidence="9" id="KW-0492">Microsome</keyword>
<evidence type="ECO:0000313" key="35">
    <source>
        <dbReference type="Proteomes" id="UP000007303"/>
    </source>
</evidence>
<evidence type="ECO:0000256" key="5">
    <source>
        <dbReference type="ARBA" id="ARBA00022553"/>
    </source>
</evidence>
<dbReference type="GO" id="GO:0004028">
    <property type="term" value="F:3-chloroallyl aldehyde dehydrogenase activity"/>
    <property type="evidence" value="ECO:0007669"/>
    <property type="project" value="TreeGrafter"/>
</dbReference>
<proteinExistence type="inferred from homology"/>
<dbReference type="InterPro" id="IPR016160">
    <property type="entry name" value="Ald_DH_CS_CYS"/>
</dbReference>
<keyword evidence="8" id="KW-0276">Fatty acid metabolism</keyword>
<evidence type="ECO:0000256" key="6">
    <source>
        <dbReference type="ARBA" id="ARBA00022692"/>
    </source>
</evidence>
<evidence type="ECO:0000256" key="22">
    <source>
        <dbReference type="ARBA" id="ARBA00048806"/>
    </source>
</evidence>
<feature type="active site" evidence="29">
    <location>
        <position position="244"/>
    </location>
</feature>
<dbReference type="PROSITE" id="PS00687">
    <property type="entry name" value="ALDEHYDE_DEHYDR_GLU"/>
    <property type="match status" value="1"/>
</dbReference>